<dbReference type="Proteomes" id="UP000253606">
    <property type="component" value="Chromosome"/>
</dbReference>
<dbReference type="GO" id="GO:0009102">
    <property type="term" value="P:biotin biosynthetic process"/>
    <property type="evidence" value="ECO:0007669"/>
    <property type="project" value="UniProtKB-UniRule"/>
</dbReference>
<keyword evidence="6 9" id="KW-0093">Biotin biosynthesis</keyword>
<dbReference type="EC" id="2.6.1.62" evidence="9"/>
<dbReference type="InterPro" id="IPR015422">
    <property type="entry name" value="PyrdxlP-dep_Trfase_small"/>
</dbReference>
<evidence type="ECO:0000256" key="6">
    <source>
        <dbReference type="ARBA" id="ARBA00022756"/>
    </source>
</evidence>
<dbReference type="PANTHER" id="PTHR42684:SF3">
    <property type="entry name" value="ADENOSYLMETHIONINE-8-AMINO-7-OXONONANOATE AMINOTRANSFERASE"/>
    <property type="match status" value="1"/>
</dbReference>
<feature type="binding site" evidence="9">
    <location>
        <position position="387"/>
    </location>
    <ligand>
        <name>substrate</name>
    </ligand>
</feature>
<dbReference type="GO" id="GO:0004141">
    <property type="term" value="F:dethiobiotin synthase activity"/>
    <property type="evidence" value="ECO:0007669"/>
    <property type="project" value="TreeGrafter"/>
</dbReference>
<reference evidence="10 11" key="1">
    <citation type="journal article" date="2018" name="Front. Microbiol.">
        <title>Hydrolytic Capabilities as a Key to Environmental Success: Chitinolytic and Cellulolytic Acidobacteria From Acidic Sub-arctic Soils and Boreal Peatlands.</title>
        <authorList>
            <person name="Belova S.E."/>
            <person name="Ravin N.V."/>
            <person name="Pankratov T.A."/>
            <person name="Rakitin A.L."/>
            <person name="Ivanova A.A."/>
            <person name="Beletsky A.V."/>
            <person name="Mardanov A.V."/>
            <person name="Sinninghe Damste J.S."/>
            <person name="Dedysh S.N."/>
        </authorList>
    </citation>
    <scope>NUCLEOTIDE SEQUENCE [LARGE SCALE GENOMIC DNA]</scope>
    <source>
        <strain evidence="10 11">SBC82</strain>
    </source>
</reference>
<keyword evidence="5 9" id="KW-0949">S-adenosyl-L-methionine</keyword>
<sequence length="425" mass="46125">MTSQGPSPVWHPFTQHALEPVTTRVIRTEGAYLIDEHGHSILDAISSWWVITHGHRHPAIVAAIHAAVDRFDQIIFAEYTHEPAEDLARGLIRVAPPGLAHVFYSDSGSTAVEVALKMALGFFRNSGAPRSRIVVMEHGYHGDTIGAMSAGERGVFNAAYSPLLFDVDTIPFPAAGAEQGTLDAFEQICSGREVATLLVEPLILGAGGMKMYPPHLLTELKRIAGRYGTLLIADEVMSGWGRTGTLFACEQAGVSPDILCISKGITGGALPLAATLCSAEIFDAHLSSDRSRTFFHSSSYTANPIACAAALANLNIWQSEPVLERLKSLEHMHRERLAPFRSDPRFLNVRQTGTIAALDLNVSSSGYLSEVGPKLKHFFRQRDLLIRPLGNVIYLMTPYCVTPAELDRAYAAIDEAADVIGMANK</sequence>
<dbReference type="CDD" id="cd00610">
    <property type="entry name" value="OAT_like"/>
    <property type="match status" value="1"/>
</dbReference>
<evidence type="ECO:0000256" key="4">
    <source>
        <dbReference type="ARBA" id="ARBA00022679"/>
    </source>
</evidence>
<dbReference type="UniPathway" id="UPA00078">
    <property type="reaction ID" value="UER00160"/>
</dbReference>
<evidence type="ECO:0000313" key="10">
    <source>
        <dbReference type="EMBL" id="AXC14903.1"/>
    </source>
</evidence>
<keyword evidence="4 9" id="KW-0808">Transferase</keyword>
<dbReference type="InterPro" id="IPR005815">
    <property type="entry name" value="BioA"/>
</dbReference>
<feature type="modified residue" description="N6-(pyridoxal phosphate)lysine" evidence="9">
    <location>
        <position position="263"/>
    </location>
</feature>
<dbReference type="GO" id="GO:0030170">
    <property type="term" value="F:pyridoxal phosphate binding"/>
    <property type="evidence" value="ECO:0007669"/>
    <property type="project" value="UniProtKB-UniRule"/>
</dbReference>
<feature type="binding site" evidence="9">
    <location>
        <position position="48"/>
    </location>
    <ligand>
        <name>substrate</name>
    </ligand>
</feature>
<comment type="similarity">
    <text evidence="9">Belongs to the class-III pyridoxal-phosphate-dependent aminotransferase family. BioA subfamily.</text>
</comment>
<feature type="binding site" evidence="9">
    <location>
        <begin position="108"/>
        <end position="109"/>
    </location>
    <ligand>
        <name>pyridoxal 5'-phosphate</name>
        <dbReference type="ChEBI" id="CHEBI:597326"/>
    </ligand>
</feature>
<keyword evidence="3 9" id="KW-0032">Aminotransferase</keyword>
<feature type="binding site" evidence="9">
    <location>
        <position position="234"/>
    </location>
    <ligand>
        <name>pyridoxal 5'-phosphate</name>
        <dbReference type="ChEBI" id="CHEBI:597326"/>
    </ligand>
</feature>
<dbReference type="InterPro" id="IPR015421">
    <property type="entry name" value="PyrdxlP-dep_Trfase_major"/>
</dbReference>
<evidence type="ECO:0000256" key="9">
    <source>
        <dbReference type="HAMAP-Rule" id="MF_00834"/>
    </source>
</evidence>
<evidence type="ECO:0000256" key="5">
    <source>
        <dbReference type="ARBA" id="ARBA00022691"/>
    </source>
</evidence>
<dbReference type="OrthoDB" id="9807885at2"/>
<dbReference type="GO" id="GO:0005737">
    <property type="term" value="C:cytoplasm"/>
    <property type="evidence" value="ECO:0007669"/>
    <property type="project" value="UniProtKB-SubCell"/>
</dbReference>
<dbReference type="RefSeq" id="WP_114209580.1">
    <property type="nucleotide sequence ID" value="NZ_CP030840.1"/>
</dbReference>
<keyword evidence="11" id="KW-1185">Reference proteome</keyword>
<gene>
    <name evidence="9" type="primary">bioA</name>
    <name evidence="10" type="ORF">ACPOL_5655</name>
</gene>
<feature type="binding site" evidence="9">
    <location>
        <begin position="298"/>
        <end position="299"/>
    </location>
    <ligand>
        <name>pyridoxal 5'-phosphate</name>
        <dbReference type="ChEBI" id="CHEBI:597326"/>
    </ligand>
</feature>
<keyword evidence="7 9" id="KW-0663">Pyridoxal phosphate</keyword>
<protein>
    <recommendedName>
        <fullName evidence="9">Adenosylmethionine-8-amino-7-oxononanoate aminotransferase</fullName>
        <ecNumber evidence="9">2.6.1.62</ecNumber>
    </recommendedName>
    <alternativeName>
        <fullName evidence="9">7,8-diamino-pelargonic acid aminotransferase</fullName>
        <shortName evidence="9">DAPA AT</shortName>
        <shortName evidence="9">DAPA aminotransferase</shortName>
    </alternativeName>
    <alternativeName>
        <fullName evidence="9">7,8-diaminononanoate synthase</fullName>
        <shortName evidence="9">DANS</shortName>
    </alternativeName>
    <alternativeName>
        <fullName evidence="9">Diaminopelargonic acid synthase</fullName>
    </alternativeName>
</protein>
<dbReference type="Gene3D" id="3.40.640.10">
    <property type="entry name" value="Type I PLP-dependent aspartate aminotransferase-like (Major domain)"/>
    <property type="match status" value="1"/>
</dbReference>
<dbReference type="HAMAP" id="MF_00834">
    <property type="entry name" value="BioA"/>
    <property type="match status" value="1"/>
</dbReference>
<dbReference type="AlphaFoldDB" id="A0A2Z5G6L5"/>
<dbReference type="SUPFAM" id="SSF53383">
    <property type="entry name" value="PLP-dependent transferases"/>
    <property type="match status" value="1"/>
</dbReference>
<name>A0A2Z5G6L5_9BACT</name>
<evidence type="ECO:0000256" key="3">
    <source>
        <dbReference type="ARBA" id="ARBA00022576"/>
    </source>
</evidence>
<feature type="binding site" evidence="9">
    <location>
        <position position="140"/>
    </location>
    <ligand>
        <name>substrate</name>
    </ligand>
</feature>
<feature type="binding site" evidence="9">
    <location>
        <position position="297"/>
    </location>
    <ligand>
        <name>substrate</name>
    </ligand>
</feature>
<dbReference type="InterPro" id="IPR005814">
    <property type="entry name" value="Aminotrans_3"/>
</dbReference>
<organism evidence="10 11">
    <name type="scientific">Acidisarcina polymorpha</name>
    <dbReference type="NCBI Taxonomy" id="2211140"/>
    <lineage>
        <taxon>Bacteria</taxon>
        <taxon>Pseudomonadati</taxon>
        <taxon>Acidobacteriota</taxon>
        <taxon>Terriglobia</taxon>
        <taxon>Terriglobales</taxon>
        <taxon>Acidobacteriaceae</taxon>
        <taxon>Acidisarcina</taxon>
    </lineage>
</organism>
<feature type="binding site" evidence="9">
    <location>
        <position position="263"/>
    </location>
    <ligand>
        <name>substrate</name>
    </ligand>
</feature>
<dbReference type="Gene3D" id="3.90.1150.10">
    <property type="entry name" value="Aspartate Aminotransferase, domain 1"/>
    <property type="match status" value="1"/>
</dbReference>
<dbReference type="NCBIfam" id="TIGR00508">
    <property type="entry name" value="bioA"/>
    <property type="match status" value="1"/>
</dbReference>
<dbReference type="NCBIfam" id="NF004624">
    <property type="entry name" value="PRK05964.1"/>
    <property type="match status" value="1"/>
</dbReference>
<evidence type="ECO:0000256" key="2">
    <source>
        <dbReference type="ARBA" id="ARBA00005063"/>
    </source>
</evidence>
<evidence type="ECO:0000256" key="8">
    <source>
        <dbReference type="ARBA" id="ARBA00048449"/>
    </source>
</evidence>
<evidence type="ECO:0000256" key="1">
    <source>
        <dbReference type="ARBA" id="ARBA00001933"/>
    </source>
</evidence>
<proteinExistence type="inferred from homology"/>
<dbReference type="KEGG" id="abas:ACPOL_5655"/>
<evidence type="ECO:0000313" key="11">
    <source>
        <dbReference type="Proteomes" id="UP000253606"/>
    </source>
</evidence>
<dbReference type="EMBL" id="CP030840">
    <property type="protein sequence ID" value="AXC14903.1"/>
    <property type="molecule type" value="Genomic_DNA"/>
</dbReference>
<comment type="cofactor">
    <cofactor evidence="1 9">
        <name>pyridoxal 5'-phosphate</name>
        <dbReference type="ChEBI" id="CHEBI:597326"/>
    </cofactor>
</comment>
<dbReference type="Pfam" id="PF00202">
    <property type="entry name" value="Aminotran_3"/>
    <property type="match status" value="1"/>
</dbReference>
<comment type="pathway">
    <text evidence="2 9">Cofactor biosynthesis; biotin biosynthesis; 7,8-diaminononanoate from 8-amino-7-oxononanoate (SAM route): step 1/1.</text>
</comment>
<comment type="subunit">
    <text evidence="9">Homodimer.</text>
</comment>
<dbReference type="GO" id="GO:0004015">
    <property type="term" value="F:adenosylmethionine-8-amino-7-oxononanoate transaminase activity"/>
    <property type="evidence" value="ECO:0007669"/>
    <property type="project" value="UniProtKB-UniRule"/>
</dbReference>
<comment type="catalytic activity">
    <reaction evidence="8 9">
        <text>(8S)-8-amino-7-oxononanoate + S-adenosyl-L-methionine = S-adenosyl-4-methylsulfanyl-2-oxobutanoate + (7R,8S)-7,8-diammoniononanoate</text>
        <dbReference type="Rhea" id="RHEA:16861"/>
        <dbReference type="ChEBI" id="CHEBI:16490"/>
        <dbReference type="ChEBI" id="CHEBI:59789"/>
        <dbReference type="ChEBI" id="CHEBI:149468"/>
        <dbReference type="ChEBI" id="CHEBI:149469"/>
        <dbReference type="EC" id="2.6.1.62"/>
    </reaction>
</comment>
<comment type="function">
    <text evidence="9">Catalyzes the transfer of the alpha-amino group from S-adenosyl-L-methionine (SAM) to 7-keto-8-aminopelargonic acid (KAPA) to form 7,8-diaminopelargonic acid (DAPA). It is the only aminotransferase known to utilize SAM as an amino donor.</text>
</comment>
<comment type="subcellular location">
    <subcellularLocation>
        <location evidence="9">Cytoplasm</location>
    </subcellularLocation>
</comment>
<accession>A0A2Z5G6L5</accession>
<dbReference type="InterPro" id="IPR015424">
    <property type="entry name" value="PyrdxlP-dep_Trfase"/>
</dbReference>
<dbReference type="PANTHER" id="PTHR42684">
    <property type="entry name" value="ADENOSYLMETHIONINE-8-AMINO-7-OXONONANOATE AMINOTRANSFERASE"/>
    <property type="match status" value="1"/>
</dbReference>
<feature type="site" description="Participates in the substrate recognition with KAPA and in a stacking interaction with the adenine ring of SAM" evidence="9">
    <location>
        <position position="13"/>
    </location>
</feature>
<keyword evidence="9" id="KW-0963">Cytoplasm</keyword>
<evidence type="ECO:0000256" key="7">
    <source>
        <dbReference type="ARBA" id="ARBA00022898"/>
    </source>
</evidence>